<dbReference type="RefSeq" id="WP_066893057.1">
    <property type="nucleotide sequence ID" value="NZ_LZDN01000012.1"/>
</dbReference>
<feature type="domain" description="DNA polymerase III beta sliding clamp central" evidence="12">
    <location>
        <begin position="132"/>
        <end position="255"/>
    </location>
</feature>
<dbReference type="SMART" id="SM00480">
    <property type="entry name" value="POL3Bc"/>
    <property type="match status" value="1"/>
</dbReference>
<evidence type="ECO:0000256" key="7">
    <source>
        <dbReference type="ARBA" id="ARBA00022705"/>
    </source>
</evidence>
<name>A0A1B8PJX0_MORNO</name>
<dbReference type="GO" id="GO:0005737">
    <property type="term" value="C:cytoplasm"/>
    <property type="evidence" value="ECO:0007669"/>
    <property type="project" value="UniProtKB-SubCell"/>
</dbReference>
<evidence type="ECO:0000259" key="12">
    <source>
        <dbReference type="Pfam" id="PF02767"/>
    </source>
</evidence>
<comment type="subunit">
    <text evidence="10">Forms a ring-shaped head-to-tail homodimer around DNA.</text>
</comment>
<organism evidence="14 15">
    <name type="scientific">Moraxella nonliquefaciens</name>
    <dbReference type="NCBI Taxonomy" id="478"/>
    <lineage>
        <taxon>Bacteria</taxon>
        <taxon>Pseudomonadati</taxon>
        <taxon>Pseudomonadota</taxon>
        <taxon>Gammaproteobacteria</taxon>
        <taxon>Moraxellales</taxon>
        <taxon>Moraxellaceae</taxon>
        <taxon>Moraxella</taxon>
    </lineage>
</organism>
<sequence>MKLVIDKTLLIKAITLIIDAVDNHHQMTILGNLKLVLKPESLTLTASDLDVELTNVISLPDGACVTVGAVTIAADKFFGICRALPDNMVSIEVANGRCHITSGKGKYMLSTLPAQDYPSIGEPHSDKLVKIGRDALFNLIKHTRFAMATQDVRHYLTGLLFEIEDDKLTAVATDGHRLAVAYQSLADSHDEIKVIIPGKAVSGLEKLLTDLLKSTEENGEMVALGFDDDFLTVNLNFGQMMISLTARLIEGKFPDYRRVMPVNNDKIAIFNKDNMIEVLRRVAVVNTKDSPGVLLHFAKSETVDVISTNREQDEAREEVMVNYTGEPIEISFNESYLRAVLNVLEEDICLEMIHPTSPTRIYQVGDDHNYQYVVMPMRV</sequence>
<dbReference type="NCBIfam" id="TIGR00663">
    <property type="entry name" value="dnan"/>
    <property type="match status" value="1"/>
</dbReference>
<dbReference type="AlphaFoldDB" id="A0A1B8PJX0"/>
<evidence type="ECO:0000259" key="13">
    <source>
        <dbReference type="Pfam" id="PF02768"/>
    </source>
</evidence>
<keyword evidence="6 10" id="KW-0548">Nucleotidyltransferase</keyword>
<evidence type="ECO:0000256" key="10">
    <source>
        <dbReference type="PIRNR" id="PIRNR000804"/>
    </source>
</evidence>
<dbReference type="Proteomes" id="UP000092671">
    <property type="component" value="Unassembled WGS sequence"/>
</dbReference>
<dbReference type="PIRSF" id="PIRSF000804">
    <property type="entry name" value="DNA_pol_III_b"/>
    <property type="match status" value="1"/>
</dbReference>
<proteinExistence type="inferred from homology"/>
<dbReference type="GO" id="GO:0003887">
    <property type="term" value="F:DNA-directed DNA polymerase activity"/>
    <property type="evidence" value="ECO:0007669"/>
    <property type="project" value="UniProtKB-UniRule"/>
</dbReference>
<evidence type="ECO:0000313" key="14">
    <source>
        <dbReference type="EMBL" id="OBX50809.1"/>
    </source>
</evidence>
<evidence type="ECO:0000313" key="15">
    <source>
        <dbReference type="Proteomes" id="UP000092671"/>
    </source>
</evidence>
<dbReference type="InterPro" id="IPR022637">
    <property type="entry name" value="DNA_polIII_beta_cen"/>
</dbReference>
<dbReference type="InterPro" id="IPR022635">
    <property type="entry name" value="DNA_polIII_beta_C"/>
</dbReference>
<feature type="domain" description="DNA polymerase III beta sliding clamp C-terminal" evidence="13">
    <location>
        <begin position="257"/>
        <end position="378"/>
    </location>
</feature>
<evidence type="ECO:0000259" key="11">
    <source>
        <dbReference type="Pfam" id="PF00712"/>
    </source>
</evidence>
<comment type="caution">
    <text evidence="14">The sequence shown here is derived from an EMBL/GenBank/DDBJ whole genome shotgun (WGS) entry which is preliminary data.</text>
</comment>
<dbReference type="Pfam" id="PF02767">
    <property type="entry name" value="DNA_pol3_beta_2"/>
    <property type="match status" value="1"/>
</dbReference>
<gene>
    <name evidence="14" type="ORF">A9Z60_02625</name>
</gene>
<dbReference type="EMBL" id="LZDN01000012">
    <property type="protein sequence ID" value="OBX50809.1"/>
    <property type="molecule type" value="Genomic_DNA"/>
</dbReference>
<keyword evidence="4 10" id="KW-0963">Cytoplasm</keyword>
<dbReference type="GO" id="GO:0009360">
    <property type="term" value="C:DNA polymerase III complex"/>
    <property type="evidence" value="ECO:0007669"/>
    <property type="project" value="InterPro"/>
</dbReference>
<dbReference type="GO" id="GO:0006271">
    <property type="term" value="P:DNA strand elongation involved in DNA replication"/>
    <property type="evidence" value="ECO:0007669"/>
    <property type="project" value="TreeGrafter"/>
</dbReference>
<evidence type="ECO:0000256" key="6">
    <source>
        <dbReference type="ARBA" id="ARBA00022695"/>
    </source>
</evidence>
<comment type="subcellular location">
    <subcellularLocation>
        <location evidence="1 10">Cytoplasm</location>
    </subcellularLocation>
</comment>
<keyword evidence="9" id="KW-0238">DNA-binding</keyword>
<comment type="similarity">
    <text evidence="2 10">Belongs to the beta sliding clamp family.</text>
</comment>
<dbReference type="InterPro" id="IPR046938">
    <property type="entry name" value="DNA_clamp_sf"/>
</dbReference>
<reference evidence="14 15" key="1">
    <citation type="submission" date="2016-06" db="EMBL/GenBank/DDBJ databases">
        <title>Draft genome of Moraxella nonliquefaciens CCUG 60284.</title>
        <authorList>
            <person name="Salva-Serra F."/>
            <person name="Engstrom-Jakobsson H."/>
            <person name="Thorell K."/>
            <person name="Gonzales-Siles L."/>
            <person name="Karlsson R."/>
            <person name="Boulund F."/>
            <person name="Engstrand L."/>
            <person name="Kristiansson E."/>
            <person name="Moore E."/>
        </authorList>
    </citation>
    <scope>NUCLEOTIDE SEQUENCE [LARGE SCALE GENOMIC DNA]</scope>
    <source>
        <strain evidence="14 15">CCUG 60284</strain>
    </source>
</reference>
<dbReference type="Pfam" id="PF02768">
    <property type="entry name" value="DNA_pol3_beta_3"/>
    <property type="match status" value="1"/>
</dbReference>
<dbReference type="Gene3D" id="3.10.150.10">
    <property type="entry name" value="DNA Polymerase III, subunit A, domain 2"/>
    <property type="match status" value="1"/>
</dbReference>
<accession>A0A1B8PJX0</accession>
<evidence type="ECO:0000256" key="1">
    <source>
        <dbReference type="ARBA" id="ARBA00004496"/>
    </source>
</evidence>
<dbReference type="GO" id="GO:0003677">
    <property type="term" value="F:DNA binding"/>
    <property type="evidence" value="ECO:0007669"/>
    <property type="project" value="UniProtKB-UniRule"/>
</dbReference>
<dbReference type="InterPro" id="IPR022634">
    <property type="entry name" value="DNA_polIII_beta_N"/>
</dbReference>
<keyword evidence="5 10" id="KW-0808">Transferase</keyword>
<dbReference type="Pfam" id="PF00712">
    <property type="entry name" value="DNA_pol3_beta"/>
    <property type="match status" value="1"/>
</dbReference>
<dbReference type="CDD" id="cd00140">
    <property type="entry name" value="beta_clamp"/>
    <property type="match status" value="1"/>
</dbReference>
<comment type="function">
    <text evidence="10">Confers DNA tethering and processivity to DNA polymerases and other proteins. Acts as a clamp, forming a ring around DNA (a reaction catalyzed by the clamp-loading complex) which diffuses in an ATP-independent manner freely and bidirectionally along dsDNA. Initially characterized for its ability to contact the catalytic subunit of DNA polymerase III (Pol III), a complex, multichain enzyme responsible for most of the replicative synthesis in bacteria; Pol III exhibits 3'-5' exonuclease proofreading activity. The beta chain is required for initiation of replication as well as for processivity of DNA replication.</text>
</comment>
<dbReference type="PANTHER" id="PTHR30478:SF0">
    <property type="entry name" value="BETA SLIDING CLAMP"/>
    <property type="match status" value="1"/>
</dbReference>
<dbReference type="InterPro" id="IPR001001">
    <property type="entry name" value="DNA_polIII_beta"/>
</dbReference>
<evidence type="ECO:0000256" key="9">
    <source>
        <dbReference type="ARBA" id="ARBA00023125"/>
    </source>
</evidence>
<evidence type="ECO:0000256" key="8">
    <source>
        <dbReference type="ARBA" id="ARBA00022932"/>
    </source>
</evidence>
<dbReference type="Gene3D" id="3.70.10.10">
    <property type="match status" value="1"/>
</dbReference>
<evidence type="ECO:0000256" key="4">
    <source>
        <dbReference type="ARBA" id="ARBA00022490"/>
    </source>
</evidence>
<evidence type="ECO:0000256" key="2">
    <source>
        <dbReference type="ARBA" id="ARBA00010752"/>
    </source>
</evidence>
<dbReference type="PANTHER" id="PTHR30478">
    <property type="entry name" value="DNA POLYMERASE III SUBUNIT BETA"/>
    <property type="match status" value="1"/>
</dbReference>
<protein>
    <recommendedName>
        <fullName evidence="3 10">Beta sliding clamp</fullName>
    </recommendedName>
</protein>
<evidence type="ECO:0000256" key="3">
    <source>
        <dbReference type="ARBA" id="ARBA00021035"/>
    </source>
</evidence>
<evidence type="ECO:0000256" key="5">
    <source>
        <dbReference type="ARBA" id="ARBA00022679"/>
    </source>
</evidence>
<dbReference type="SUPFAM" id="SSF55979">
    <property type="entry name" value="DNA clamp"/>
    <property type="match status" value="3"/>
</dbReference>
<keyword evidence="8 10" id="KW-0239">DNA-directed DNA polymerase</keyword>
<dbReference type="GO" id="GO:0008408">
    <property type="term" value="F:3'-5' exonuclease activity"/>
    <property type="evidence" value="ECO:0007669"/>
    <property type="project" value="InterPro"/>
</dbReference>
<dbReference type="OrthoDB" id="8421503at2"/>
<feature type="domain" description="DNA polymerase III beta sliding clamp N-terminal" evidence="11">
    <location>
        <begin position="1"/>
        <end position="120"/>
    </location>
</feature>
<keyword evidence="7 10" id="KW-0235">DNA replication</keyword>